<organism evidence="1">
    <name type="scientific">Anguilla anguilla</name>
    <name type="common">European freshwater eel</name>
    <name type="synonym">Muraena anguilla</name>
    <dbReference type="NCBI Taxonomy" id="7936"/>
    <lineage>
        <taxon>Eukaryota</taxon>
        <taxon>Metazoa</taxon>
        <taxon>Chordata</taxon>
        <taxon>Craniata</taxon>
        <taxon>Vertebrata</taxon>
        <taxon>Euteleostomi</taxon>
        <taxon>Actinopterygii</taxon>
        <taxon>Neopterygii</taxon>
        <taxon>Teleostei</taxon>
        <taxon>Anguilliformes</taxon>
        <taxon>Anguillidae</taxon>
        <taxon>Anguilla</taxon>
    </lineage>
</organism>
<accession>A0A0E9VVX6</accession>
<dbReference type="EMBL" id="GBXM01026351">
    <property type="protein sequence ID" value="JAH82226.1"/>
    <property type="molecule type" value="Transcribed_RNA"/>
</dbReference>
<sequence>MAETTLVKYTSHLYMPTKQKV</sequence>
<proteinExistence type="predicted"/>
<dbReference type="AlphaFoldDB" id="A0A0E9VVX6"/>
<evidence type="ECO:0000313" key="1">
    <source>
        <dbReference type="EMBL" id="JAH82226.1"/>
    </source>
</evidence>
<reference evidence="1" key="1">
    <citation type="submission" date="2014-11" db="EMBL/GenBank/DDBJ databases">
        <authorList>
            <person name="Amaro Gonzalez C."/>
        </authorList>
    </citation>
    <scope>NUCLEOTIDE SEQUENCE</scope>
</reference>
<reference evidence="1" key="2">
    <citation type="journal article" date="2015" name="Fish Shellfish Immunol.">
        <title>Early steps in the European eel (Anguilla anguilla)-Vibrio vulnificus interaction in the gills: Role of the RtxA13 toxin.</title>
        <authorList>
            <person name="Callol A."/>
            <person name="Pajuelo D."/>
            <person name="Ebbesson L."/>
            <person name="Teles M."/>
            <person name="MacKenzie S."/>
            <person name="Amaro C."/>
        </authorList>
    </citation>
    <scope>NUCLEOTIDE SEQUENCE</scope>
</reference>
<name>A0A0E9VVX6_ANGAN</name>
<protein>
    <submittedName>
        <fullName evidence="1">Uncharacterized protein</fullName>
    </submittedName>
</protein>